<dbReference type="PANTHER" id="PTHR47618">
    <property type="entry name" value="BIFUNCTIONAL OLIGORIBONUCLEASE AND PAP PHOSPHATASE NRNA"/>
    <property type="match status" value="1"/>
</dbReference>
<evidence type="ECO:0000313" key="4">
    <source>
        <dbReference type="Proteomes" id="UP000237684"/>
    </source>
</evidence>
<sequence>MIAPPFEAIAAAIERNQKFYITTHIGPDGDAVGPALALKIALEMKGKTAIYVSRDGVPPSARFLPRCDEVASLAPEGFRPDCAFILDCDGTPERVSSNYEPIAAAPFKILIDHHRTSKPIFDVNWLDPNQPATAMMIYELLIALKLEITPAMAAGILCGISCDTGHFRFSNTTPAVLKAAGHLVELGADVAQTAFKIFDERSFSSTQLMGLALTNMHSASSGQLVYAALSASDFASIGTGDDSSENVVNFLRNIKGARMALIFRERRDDVGTVTRISVRASPELRADLFADEFGGGGHAAAAGCKQRGNFEQAVQRVTERAVEWLEEEHEPVSE</sequence>
<dbReference type="PANTHER" id="PTHR47618:SF1">
    <property type="entry name" value="BIFUNCTIONAL OLIGORIBONUCLEASE AND PAP PHOSPHATASE NRNA"/>
    <property type="match status" value="1"/>
</dbReference>
<dbReference type="Proteomes" id="UP000237684">
    <property type="component" value="Unassembled WGS sequence"/>
</dbReference>
<dbReference type="FunCoup" id="A0A2S8STB7">
    <property type="interactions" value="74"/>
</dbReference>
<comment type="caution">
    <text evidence="3">The sequence shown here is derived from an EMBL/GenBank/DDBJ whole genome shotgun (WGS) entry which is preliminary data.</text>
</comment>
<dbReference type="GO" id="GO:0003676">
    <property type="term" value="F:nucleic acid binding"/>
    <property type="evidence" value="ECO:0007669"/>
    <property type="project" value="InterPro"/>
</dbReference>
<gene>
    <name evidence="3" type="ORF">B1R32_10765</name>
</gene>
<name>A0A2S8STB7_9BACT</name>
<feature type="domain" description="DDH" evidence="1">
    <location>
        <begin position="18"/>
        <end position="160"/>
    </location>
</feature>
<feature type="domain" description="DHHA1" evidence="2">
    <location>
        <begin position="236"/>
        <end position="325"/>
    </location>
</feature>
<proteinExistence type="predicted"/>
<dbReference type="AlphaFoldDB" id="A0A2S8STB7"/>
<dbReference type="RefSeq" id="WP_105483513.1">
    <property type="nucleotide sequence ID" value="NZ_NIGF01000007.1"/>
</dbReference>
<dbReference type="InterPro" id="IPR038763">
    <property type="entry name" value="DHH_sf"/>
</dbReference>
<dbReference type="InterPro" id="IPR051319">
    <property type="entry name" value="Oligoribo/pAp-PDE_c-di-AMP_PDE"/>
</dbReference>
<evidence type="ECO:0000259" key="1">
    <source>
        <dbReference type="Pfam" id="PF01368"/>
    </source>
</evidence>
<dbReference type="SUPFAM" id="SSF64182">
    <property type="entry name" value="DHH phosphoesterases"/>
    <property type="match status" value="1"/>
</dbReference>
<dbReference type="Pfam" id="PF02272">
    <property type="entry name" value="DHHA1"/>
    <property type="match status" value="1"/>
</dbReference>
<reference evidence="3 4" key="1">
    <citation type="journal article" date="2018" name="Syst. Appl. Microbiol.">
        <title>Abditibacterium utsteinense sp. nov., the first cultivated member of candidate phylum FBP, isolated from ice-free Antarctic soil samples.</title>
        <authorList>
            <person name="Tahon G."/>
            <person name="Tytgat B."/>
            <person name="Lebbe L."/>
            <person name="Carlier A."/>
            <person name="Willems A."/>
        </authorList>
    </citation>
    <scope>NUCLEOTIDE SEQUENCE [LARGE SCALE GENOMIC DNA]</scope>
    <source>
        <strain evidence="3 4">LMG 29911</strain>
    </source>
</reference>
<dbReference type="InterPro" id="IPR003156">
    <property type="entry name" value="DHHA1_dom"/>
</dbReference>
<dbReference type="OrthoDB" id="9803668at2"/>
<dbReference type="InterPro" id="IPR001667">
    <property type="entry name" value="DDH_dom"/>
</dbReference>
<keyword evidence="4" id="KW-1185">Reference proteome</keyword>
<dbReference type="Gene3D" id="3.90.1640.10">
    <property type="entry name" value="inorganic pyrophosphatase (n-terminal core)"/>
    <property type="match status" value="1"/>
</dbReference>
<dbReference type="Gene3D" id="3.10.310.30">
    <property type="match status" value="1"/>
</dbReference>
<evidence type="ECO:0000313" key="3">
    <source>
        <dbReference type="EMBL" id="PQV64040.1"/>
    </source>
</evidence>
<dbReference type="Pfam" id="PF01368">
    <property type="entry name" value="DHH"/>
    <property type="match status" value="1"/>
</dbReference>
<dbReference type="InParanoid" id="A0A2S8STB7"/>
<protein>
    <submittedName>
        <fullName evidence="3">Phosphoesterase RecJ domain-containing protein</fullName>
    </submittedName>
</protein>
<evidence type="ECO:0000259" key="2">
    <source>
        <dbReference type="Pfam" id="PF02272"/>
    </source>
</evidence>
<accession>A0A2S8STB7</accession>
<dbReference type="EMBL" id="NIGF01000007">
    <property type="protein sequence ID" value="PQV64040.1"/>
    <property type="molecule type" value="Genomic_DNA"/>
</dbReference>
<organism evidence="3 4">
    <name type="scientific">Abditibacterium utsteinense</name>
    <dbReference type="NCBI Taxonomy" id="1960156"/>
    <lineage>
        <taxon>Bacteria</taxon>
        <taxon>Pseudomonadati</taxon>
        <taxon>Abditibacteriota</taxon>
        <taxon>Abditibacteriia</taxon>
        <taxon>Abditibacteriales</taxon>
        <taxon>Abditibacteriaceae</taxon>
        <taxon>Abditibacterium</taxon>
    </lineage>
</organism>